<dbReference type="PATRIC" id="fig|476272.21.peg.2524"/>
<dbReference type="PROSITE" id="PS51078">
    <property type="entry name" value="ICLR_ED"/>
    <property type="match status" value="1"/>
</dbReference>
<dbReference type="SUPFAM" id="SSF55781">
    <property type="entry name" value="GAF domain-like"/>
    <property type="match status" value="1"/>
</dbReference>
<dbReference type="SMART" id="SM00346">
    <property type="entry name" value="HTH_ICLR"/>
    <property type="match status" value="1"/>
</dbReference>
<dbReference type="PANTHER" id="PTHR30136:SF35">
    <property type="entry name" value="HTH-TYPE TRANSCRIPTIONAL REGULATOR RV1719"/>
    <property type="match status" value="1"/>
</dbReference>
<dbReference type="InterPro" id="IPR036388">
    <property type="entry name" value="WH-like_DNA-bd_sf"/>
</dbReference>
<dbReference type="Pfam" id="PF01614">
    <property type="entry name" value="IclR_C"/>
    <property type="match status" value="1"/>
</dbReference>
<proteinExistence type="predicted"/>
<dbReference type="GO" id="GO:0003677">
    <property type="term" value="F:DNA binding"/>
    <property type="evidence" value="ECO:0007669"/>
    <property type="project" value="UniProtKB-KW"/>
</dbReference>
<dbReference type="InterPro" id="IPR014757">
    <property type="entry name" value="Tscrpt_reg_IclR_C"/>
</dbReference>
<dbReference type="RefSeq" id="WP_005947076.1">
    <property type="nucleotide sequence ID" value="NZ_CP136423.1"/>
</dbReference>
<evidence type="ECO:0000259" key="4">
    <source>
        <dbReference type="PROSITE" id="PS51077"/>
    </source>
</evidence>
<feature type="domain" description="IclR-ED" evidence="5">
    <location>
        <begin position="69"/>
        <end position="252"/>
    </location>
</feature>
<dbReference type="GeneID" id="86820444"/>
<keyword evidence="1" id="KW-0805">Transcription regulation</keyword>
<keyword evidence="3" id="KW-0804">Transcription</keyword>
<dbReference type="SUPFAM" id="SSF46785">
    <property type="entry name" value="Winged helix' DNA-binding domain"/>
    <property type="match status" value="1"/>
</dbReference>
<dbReference type="AlphaFoldDB" id="C0CK07"/>
<evidence type="ECO:0000313" key="6">
    <source>
        <dbReference type="EMBL" id="EEG49883.1"/>
    </source>
</evidence>
<evidence type="ECO:0000256" key="1">
    <source>
        <dbReference type="ARBA" id="ARBA00023015"/>
    </source>
</evidence>
<dbReference type="Gene3D" id="3.30.450.40">
    <property type="match status" value="1"/>
</dbReference>
<organism evidence="6 7">
    <name type="scientific">Blautia hydrogenotrophica (strain DSM 10507 / JCM 14656 / S5a33)</name>
    <name type="common">Ruminococcus hydrogenotrophicus</name>
    <dbReference type="NCBI Taxonomy" id="476272"/>
    <lineage>
        <taxon>Bacteria</taxon>
        <taxon>Bacillati</taxon>
        <taxon>Bacillota</taxon>
        <taxon>Clostridia</taxon>
        <taxon>Lachnospirales</taxon>
        <taxon>Lachnospiraceae</taxon>
        <taxon>Blautia</taxon>
    </lineage>
</organism>
<evidence type="ECO:0000256" key="2">
    <source>
        <dbReference type="ARBA" id="ARBA00023125"/>
    </source>
</evidence>
<dbReference type="PROSITE" id="PS51077">
    <property type="entry name" value="HTH_ICLR"/>
    <property type="match status" value="1"/>
</dbReference>
<reference evidence="6 7" key="2">
    <citation type="submission" date="2009-02" db="EMBL/GenBank/DDBJ databases">
        <title>Draft genome sequence of Blautia hydrogenotrophica DSM 10507 (Ruminococcus hydrogenotrophicus DSM 10507).</title>
        <authorList>
            <person name="Sudarsanam P."/>
            <person name="Ley R."/>
            <person name="Guruge J."/>
            <person name="Turnbaugh P.J."/>
            <person name="Mahowald M."/>
            <person name="Liep D."/>
            <person name="Gordon J."/>
        </authorList>
    </citation>
    <scope>NUCLEOTIDE SEQUENCE [LARGE SCALE GENOMIC DNA]</scope>
    <source>
        <strain evidence="7">DSM 10507 / JCM 14656 / S5a33</strain>
    </source>
</reference>
<evidence type="ECO:0000256" key="3">
    <source>
        <dbReference type="ARBA" id="ARBA00023163"/>
    </source>
</evidence>
<evidence type="ECO:0000259" key="5">
    <source>
        <dbReference type="PROSITE" id="PS51078"/>
    </source>
</evidence>
<protein>
    <recommendedName>
        <fullName evidence="8">Transcriptional regulator kdgR</fullName>
    </recommendedName>
</protein>
<dbReference type="PANTHER" id="PTHR30136">
    <property type="entry name" value="HELIX-TURN-HELIX TRANSCRIPTIONAL REGULATOR, ICLR FAMILY"/>
    <property type="match status" value="1"/>
</dbReference>
<gene>
    <name evidence="6" type="ORF">RUMHYD_01177</name>
</gene>
<keyword evidence="7" id="KW-1185">Reference proteome</keyword>
<dbReference type="EMBL" id="ACBZ01000055">
    <property type="protein sequence ID" value="EEG49883.1"/>
    <property type="molecule type" value="Genomic_DNA"/>
</dbReference>
<accession>C0CK07</accession>
<dbReference type="Gene3D" id="1.10.10.10">
    <property type="entry name" value="Winged helix-like DNA-binding domain superfamily/Winged helix DNA-binding domain"/>
    <property type="match status" value="1"/>
</dbReference>
<dbReference type="InterPro" id="IPR050707">
    <property type="entry name" value="HTH_MetabolicPath_Reg"/>
</dbReference>
<dbReference type="InterPro" id="IPR005471">
    <property type="entry name" value="Tscrpt_reg_IclR_N"/>
</dbReference>
<dbReference type="eggNOG" id="COG1414">
    <property type="taxonomic scope" value="Bacteria"/>
</dbReference>
<dbReference type="GO" id="GO:0003700">
    <property type="term" value="F:DNA-binding transcription factor activity"/>
    <property type="evidence" value="ECO:0007669"/>
    <property type="project" value="TreeGrafter"/>
</dbReference>
<dbReference type="HOGENOM" id="CLU_062618_7_1_9"/>
<dbReference type="Proteomes" id="UP000003100">
    <property type="component" value="Unassembled WGS sequence"/>
</dbReference>
<evidence type="ECO:0008006" key="8">
    <source>
        <dbReference type="Google" id="ProtNLM"/>
    </source>
</evidence>
<dbReference type="Pfam" id="PF09339">
    <property type="entry name" value="HTH_IclR"/>
    <property type="match status" value="1"/>
</dbReference>
<dbReference type="InterPro" id="IPR036390">
    <property type="entry name" value="WH_DNA-bd_sf"/>
</dbReference>
<sequence>MNEDKYLLSSVSNALRILDLLSEEELLGVAEISKRLKLGKASAFRLLYTLEYKGFVIKNHSAKYMLGRKFCYFGEVVSNRQSDFSLAKPELINLRDQLNETVHLSILLPDLNLTFLDKVSSSHSLQMNSRIGYQMPAYCSGSGKVLLADLLETDRENELKNIELQKKTETTITDYSTLLKELYKIKETGYGIDKEESEVGLTCIAVPILTYNGKAVAAISVSGAAQRIEQNELSYVSALKDTSNKISKLLGC</sequence>
<feature type="domain" description="HTH iclR-type" evidence="4">
    <location>
        <begin position="8"/>
        <end position="68"/>
    </location>
</feature>
<dbReference type="GO" id="GO:0045892">
    <property type="term" value="P:negative regulation of DNA-templated transcription"/>
    <property type="evidence" value="ECO:0007669"/>
    <property type="project" value="TreeGrafter"/>
</dbReference>
<dbReference type="InterPro" id="IPR029016">
    <property type="entry name" value="GAF-like_dom_sf"/>
</dbReference>
<evidence type="ECO:0000313" key="7">
    <source>
        <dbReference type="Proteomes" id="UP000003100"/>
    </source>
</evidence>
<reference evidence="6 7" key="1">
    <citation type="submission" date="2009-01" db="EMBL/GenBank/DDBJ databases">
        <authorList>
            <person name="Fulton L."/>
            <person name="Clifton S."/>
            <person name="Fulton B."/>
            <person name="Xu J."/>
            <person name="Minx P."/>
            <person name="Pepin K.H."/>
            <person name="Johnson M."/>
            <person name="Bhonagiri V."/>
            <person name="Nash W.E."/>
            <person name="Mardis E.R."/>
            <person name="Wilson R.K."/>
        </authorList>
    </citation>
    <scope>NUCLEOTIDE SEQUENCE [LARGE SCALE GENOMIC DNA]</scope>
    <source>
        <strain evidence="7">DSM 10507 / JCM 14656 / S5a33</strain>
    </source>
</reference>
<keyword evidence="2" id="KW-0238">DNA-binding</keyword>
<name>C0CK07_BLAHS</name>